<dbReference type="EMBL" id="MT142867">
    <property type="protein sequence ID" value="QJA89767.1"/>
    <property type="molecule type" value="Genomic_DNA"/>
</dbReference>
<proteinExistence type="predicted"/>
<dbReference type="InterPro" id="IPR003329">
    <property type="entry name" value="Cytidylyl_trans"/>
</dbReference>
<gene>
    <name evidence="1" type="ORF">MM415B02510_0012</name>
</gene>
<reference evidence="1" key="1">
    <citation type="submission" date="2020-03" db="EMBL/GenBank/DDBJ databases">
        <title>The deep terrestrial virosphere.</title>
        <authorList>
            <person name="Holmfeldt K."/>
            <person name="Nilsson E."/>
            <person name="Simone D."/>
            <person name="Lopez-Fernandez M."/>
            <person name="Wu X."/>
            <person name="de Brujin I."/>
            <person name="Lundin D."/>
            <person name="Andersson A."/>
            <person name="Bertilsson S."/>
            <person name="Dopson M."/>
        </authorList>
    </citation>
    <scope>NUCLEOTIDE SEQUENCE</scope>
    <source>
        <strain evidence="1">MM415B02510</strain>
    </source>
</reference>
<dbReference type="PANTHER" id="PTHR21485">
    <property type="entry name" value="HAD SUPERFAMILY MEMBERS CMAS AND KDSC"/>
    <property type="match status" value="1"/>
</dbReference>
<dbReference type="GO" id="GO:0008781">
    <property type="term" value="F:N-acylneuraminate cytidylyltransferase activity"/>
    <property type="evidence" value="ECO:0007669"/>
    <property type="project" value="TreeGrafter"/>
</dbReference>
<protein>
    <submittedName>
        <fullName evidence="1">Putative cytidylyltransferase</fullName>
    </submittedName>
</protein>
<accession>A0A6M3L4K4</accession>
<keyword evidence="1" id="KW-0548">Nucleotidyltransferase</keyword>
<dbReference type="Pfam" id="PF02348">
    <property type="entry name" value="CTP_transf_3"/>
    <property type="match status" value="1"/>
</dbReference>
<sequence length="239" mass="27085">MIGCPNRFSKALGHNIIAYIPARGGSKGVPLKNIKEIAGQPLVMWTANAAAECVFINRVYIATDSMEIAGRLANIVKNPKIAVISTKEMDDFCFQETPMLEFTKTREFSHIILIQATSPLLTSEDLTLGIVKCFDEGRDSVISVVRKHQFSWTMINGKAHPIDYIPEFRMRRTDWEGRYVENGAFYITSKEAFLRSGARMSGNIGLYEMPQETYYEIDSLQDFMVVEQLLKERINGENI</sequence>
<dbReference type="InterPro" id="IPR029044">
    <property type="entry name" value="Nucleotide-diphossugar_trans"/>
</dbReference>
<name>A0A6M3L4K4_9ZZZZ</name>
<keyword evidence="1" id="KW-0808">Transferase</keyword>
<dbReference type="PANTHER" id="PTHR21485:SF3">
    <property type="entry name" value="N-ACYLNEURAMINATE CYTIDYLYLTRANSFERASE"/>
    <property type="match status" value="1"/>
</dbReference>
<organism evidence="1">
    <name type="scientific">viral metagenome</name>
    <dbReference type="NCBI Taxonomy" id="1070528"/>
    <lineage>
        <taxon>unclassified sequences</taxon>
        <taxon>metagenomes</taxon>
        <taxon>organismal metagenomes</taxon>
    </lineage>
</organism>
<dbReference type="SUPFAM" id="SSF53448">
    <property type="entry name" value="Nucleotide-diphospho-sugar transferases"/>
    <property type="match status" value="1"/>
</dbReference>
<dbReference type="Gene3D" id="3.90.550.10">
    <property type="entry name" value="Spore Coat Polysaccharide Biosynthesis Protein SpsA, Chain A"/>
    <property type="match status" value="1"/>
</dbReference>
<evidence type="ECO:0000313" key="1">
    <source>
        <dbReference type="EMBL" id="QJA89767.1"/>
    </source>
</evidence>
<dbReference type="CDD" id="cd02513">
    <property type="entry name" value="CMP-NeuAc_Synthase"/>
    <property type="match status" value="1"/>
</dbReference>
<dbReference type="InterPro" id="IPR050793">
    <property type="entry name" value="CMP-NeuNAc_synthase"/>
</dbReference>
<dbReference type="AlphaFoldDB" id="A0A6M3L4K4"/>